<dbReference type="EMBL" id="JACAGC010000020">
    <property type="protein sequence ID" value="KAF6298975.1"/>
    <property type="molecule type" value="Genomic_DNA"/>
</dbReference>
<dbReference type="Proteomes" id="UP000585614">
    <property type="component" value="Unassembled WGS sequence"/>
</dbReference>
<feature type="region of interest" description="Disordered" evidence="1">
    <location>
        <begin position="98"/>
        <end position="195"/>
    </location>
</feature>
<comment type="caution">
    <text evidence="2">The sequence shown here is derived from an EMBL/GenBank/DDBJ whole genome shotgun (WGS) entry which is preliminary data.</text>
</comment>
<evidence type="ECO:0000313" key="3">
    <source>
        <dbReference type="Proteomes" id="UP000585614"/>
    </source>
</evidence>
<organism evidence="2 3">
    <name type="scientific">Rhinolophus ferrumequinum</name>
    <name type="common">Greater horseshoe bat</name>
    <dbReference type="NCBI Taxonomy" id="59479"/>
    <lineage>
        <taxon>Eukaryota</taxon>
        <taxon>Metazoa</taxon>
        <taxon>Chordata</taxon>
        <taxon>Craniata</taxon>
        <taxon>Vertebrata</taxon>
        <taxon>Euteleostomi</taxon>
        <taxon>Mammalia</taxon>
        <taxon>Eutheria</taxon>
        <taxon>Laurasiatheria</taxon>
        <taxon>Chiroptera</taxon>
        <taxon>Yinpterochiroptera</taxon>
        <taxon>Rhinolophoidea</taxon>
        <taxon>Rhinolophidae</taxon>
        <taxon>Rhinolophinae</taxon>
        <taxon>Rhinolophus</taxon>
    </lineage>
</organism>
<feature type="compositionally biased region" description="Basic and acidic residues" evidence="1">
    <location>
        <begin position="98"/>
        <end position="108"/>
    </location>
</feature>
<protein>
    <submittedName>
        <fullName evidence="2">Uncharacterized protein</fullName>
    </submittedName>
</protein>
<evidence type="ECO:0000256" key="1">
    <source>
        <dbReference type="SAM" id="MobiDB-lite"/>
    </source>
</evidence>
<accession>A0A7J7TEL2</accession>
<dbReference type="AlphaFoldDB" id="A0A7J7TEL2"/>
<evidence type="ECO:0000313" key="2">
    <source>
        <dbReference type="EMBL" id="KAF6298975.1"/>
    </source>
</evidence>
<gene>
    <name evidence="2" type="ORF">mRhiFer1_008997</name>
</gene>
<feature type="compositionally biased region" description="Pro residues" evidence="1">
    <location>
        <begin position="183"/>
        <end position="195"/>
    </location>
</feature>
<reference evidence="2 3" key="1">
    <citation type="journal article" date="2020" name="Nature">
        <title>Six reference-quality genomes reveal evolution of bat adaptations.</title>
        <authorList>
            <person name="Jebb D."/>
            <person name="Huang Z."/>
            <person name="Pippel M."/>
            <person name="Hughes G.M."/>
            <person name="Lavrichenko K."/>
            <person name="Devanna P."/>
            <person name="Winkler S."/>
            <person name="Jermiin L.S."/>
            <person name="Skirmuntt E.C."/>
            <person name="Katzourakis A."/>
            <person name="Burkitt-Gray L."/>
            <person name="Ray D.A."/>
            <person name="Sullivan K.A.M."/>
            <person name="Roscito J.G."/>
            <person name="Kirilenko B.M."/>
            <person name="Davalos L.M."/>
            <person name="Corthals A.P."/>
            <person name="Power M.L."/>
            <person name="Jones G."/>
            <person name="Ransome R.D."/>
            <person name="Dechmann D.K.N."/>
            <person name="Locatelli A.G."/>
            <person name="Puechmaille S.J."/>
            <person name="Fedrigo O."/>
            <person name="Jarvis E.D."/>
            <person name="Hiller M."/>
            <person name="Vernes S.C."/>
            <person name="Myers E.W."/>
            <person name="Teeling E.C."/>
        </authorList>
    </citation>
    <scope>NUCLEOTIDE SEQUENCE [LARGE SCALE GENOMIC DNA]</scope>
    <source>
        <strain evidence="2">MRhiFer1</strain>
        <tissue evidence="2">Lung</tissue>
    </source>
</reference>
<sequence length="195" mass="20845">MSLRVACPLLPQSDVCSPACMDFSGSVFRAECHPLSYDHPCSYRIWLGKQAKGVGGGHGRENVPLPLPTPQTHQEVFFTCRMRTGPNGARGWERARAWNHPSRPDRPPHSHQPSGSCCEAQSGLGALRSAPPTSPCPSIDLPDASPPPARVRAVGAVRSGPQAILCPHERGAEPTQTFMSLSLPPPDPSLPSPLP</sequence>
<name>A0A7J7TEL2_RHIFE</name>
<proteinExistence type="predicted"/>